<reference evidence="3 4" key="1">
    <citation type="submission" date="2016-10" db="EMBL/GenBank/DDBJ databases">
        <authorList>
            <person name="de Groot N.N."/>
        </authorList>
    </citation>
    <scope>NUCLEOTIDE SEQUENCE [LARGE SCALE GENOMIC DNA]</scope>
    <source>
        <strain evidence="3 4">GAS522</strain>
    </source>
</reference>
<proteinExistence type="predicted"/>
<gene>
    <name evidence="3" type="ORF">SAMN05444171_7802</name>
</gene>
<sequence>MKFAACFKLGLSLALSFPLTMTASVSADAAAEQCRFVQDKAEREACYQRQEAARADRQKAQAAREAEQSKPLEPMTSDDVTLARAMRGICRGC</sequence>
<feature type="signal peptide" evidence="2">
    <location>
        <begin position="1"/>
        <end position="23"/>
    </location>
</feature>
<name>A0A1M7JFP8_9BRAD</name>
<evidence type="ECO:0000256" key="1">
    <source>
        <dbReference type="SAM" id="MobiDB-lite"/>
    </source>
</evidence>
<feature type="chain" id="PRO_5030032034" description="Secreted protein" evidence="2">
    <location>
        <begin position="24"/>
        <end position="93"/>
    </location>
</feature>
<dbReference type="OrthoDB" id="8129694at2"/>
<dbReference type="RefSeq" id="WP_074830495.1">
    <property type="nucleotide sequence ID" value="NZ_FNTI01000001.1"/>
</dbReference>
<dbReference type="AlphaFoldDB" id="A0A1M7JFP8"/>
<evidence type="ECO:0008006" key="5">
    <source>
        <dbReference type="Google" id="ProtNLM"/>
    </source>
</evidence>
<dbReference type="Proteomes" id="UP000183208">
    <property type="component" value="Unassembled WGS sequence"/>
</dbReference>
<evidence type="ECO:0000313" key="3">
    <source>
        <dbReference type="EMBL" id="SEE51303.1"/>
    </source>
</evidence>
<feature type="region of interest" description="Disordered" evidence="1">
    <location>
        <begin position="57"/>
        <end position="78"/>
    </location>
</feature>
<evidence type="ECO:0000313" key="4">
    <source>
        <dbReference type="Proteomes" id="UP000183208"/>
    </source>
</evidence>
<accession>A0A1M7JFP8</accession>
<keyword evidence="2" id="KW-0732">Signal</keyword>
<dbReference type="EMBL" id="FNTI01000001">
    <property type="protein sequence ID" value="SEE51303.1"/>
    <property type="molecule type" value="Genomic_DNA"/>
</dbReference>
<protein>
    <recommendedName>
        <fullName evidence="5">Secreted protein</fullName>
    </recommendedName>
</protein>
<organism evidence="3 4">
    <name type="scientific">Bradyrhizobium lablabi</name>
    <dbReference type="NCBI Taxonomy" id="722472"/>
    <lineage>
        <taxon>Bacteria</taxon>
        <taxon>Pseudomonadati</taxon>
        <taxon>Pseudomonadota</taxon>
        <taxon>Alphaproteobacteria</taxon>
        <taxon>Hyphomicrobiales</taxon>
        <taxon>Nitrobacteraceae</taxon>
        <taxon>Bradyrhizobium</taxon>
    </lineage>
</organism>
<feature type="compositionally biased region" description="Basic and acidic residues" evidence="1">
    <location>
        <begin position="57"/>
        <end position="70"/>
    </location>
</feature>
<evidence type="ECO:0000256" key="2">
    <source>
        <dbReference type="SAM" id="SignalP"/>
    </source>
</evidence>